<comment type="caution">
    <text evidence="1">The sequence shown here is derived from an EMBL/GenBank/DDBJ whole genome shotgun (WGS) entry which is preliminary data.</text>
</comment>
<dbReference type="RefSeq" id="WP_223005664.1">
    <property type="nucleotide sequence ID" value="NZ_JAHSQO010000002.1"/>
</dbReference>
<sequence length="248" mass="28664">MDSRSADSEYIFYADESGDHSLRSIDPAYPVFSLSLCGFKKTTYCSRIVPRFQALKFRYFGHDAIILHEHDIRKQNGAFRILTDRVVRESFLDDLSDCLTNAPFKIFSTVIYKLDLKLDLFPENPYAISLRISLQHVCGFLKRNGQFGKRTYFIFEKRGTKEDGELELEFRRIVSGQNDLSLPLDRFEIVFCDKKANSTGMQIADLTARPIGLSVFRKNQTNRAFELIRGKLHRGRRYSRPSQGIIVP</sequence>
<organism evidence="1 2">
    <name type="scientific">Nitratireductor rhodophyticola</name>
    <dbReference type="NCBI Taxonomy" id="2854036"/>
    <lineage>
        <taxon>Bacteria</taxon>
        <taxon>Pseudomonadati</taxon>
        <taxon>Pseudomonadota</taxon>
        <taxon>Alphaproteobacteria</taxon>
        <taxon>Hyphomicrobiales</taxon>
        <taxon>Phyllobacteriaceae</taxon>
        <taxon>Nitratireductor</taxon>
    </lineage>
</organism>
<reference evidence="1 2" key="1">
    <citation type="submission" date="2021-06" db="EMBL/GenBank/DDBJ databases">
        <title>Nitratireductor porphyridii sp. nov., isolated from a small marine red alga, Porphyridium purpureum in South Korea.</title>
        <authorList>
            <person name="Kim K.H."/>
            <person name="Kristyanto S."/>
            <person name="Jeon C.O."/>
        </authorList>
    </citation>
    <scope>NUCLEOTIDE SEQUENCE [LARGE SCALE GENOMIC DNA]</scope>
    <source>
        <strain evidence="1 2">R6</strain>
    </source>
</reference>
<keyword evidence="2" id="KW-1185">Reference proteome</keyword>
<accession>A0ABS7R6D1</accession>
<proteinExistence type="predicted"/>
<evidence type="ECO:0000313" key="2">
    <source>
        <dbReference type="Proteomes" id="UP000777661"/>
    </source>
</evidence>
<dbReference type="EMBL" id="JAHSQO010000002">
    <property type="protein sequence ID" value="MBY8916496.1"/>
    <property type="molecule type" value="Genomic_DNA"/>
</dbReference>
<dbReference type="InterPro" id="IPR024524">
    <property type="entry name" value="DUF3800"/>
</dbReference>
<dbReference type="Proteomes" id="UP000777661">
    <property type="component" value="Unassembled WGS sequence"/>
</dbReference>
<name>A0ABS7R6D1_9HYPH</name>
<dbReference type="Pfam" id="PF12686">
    <property type="entry name" value="DUF3800"/>
    <property type="match status" value="1"/>
</dbReference>
<protein>
    <submittedName>
        <fullName evidence="1">DUF3800 domain-containing protein</fullName>
    </submittedName>
</protein>
<evidence type="ECO:0000313" key="1">
    <source>
        <dbReference type="EMBL" id="MBY8916496.1"/>
    </source>
</evidence>
<gene>
    <name evidence="1" type="ORF">KVG22_07850</name>
</gene>